<evidence type="ECO:0000313" key="1">
    <source>
        <dbReference type="EMBL" id="VAW84520.1"/>
    </source>
</evidence>
<protein>
    <recommendedName>
        <fullName evidence="2">BioF2-like acetyltransferase domain-containing protein</fullName>
    </recommendedName>
</protein>
<gene>
    <name evidence="1" type="ORF">MNBD_GAMMA18-800</name>
</gene>
<sequence length="323" mass="36693">MSKITIVDANKRQCDSWDQFVDNSLNGTIFHKRKFLEYHGDRFKNSERWLVVLKGEKVIGQINYAVITDLQGIKVALSPYGGSYGGVVLETLPTFSEANSIVSTLMEHFREYELGKIRVTHPISCCAPCSLDVLTFAMFQHGFKSVNRDISSVIRVDQSQIDEVTSSRARNMERKSNKAGVKIVSNAPLKDFWLPMQDTFARHASESTHTYSQLCNLQERFPGDIWADVAYLKQDPIAGVCYFKLNERVLSSFYFCQTSVGQQLQSLSALIMQGLRQAQNRGIYWVDFGTSSTNGIPGPNIFRFKESFSREGLFRETLEWSQT</sequence>
<dbReference type="InterPro" id="IPR016181">
    <property type="entry name" value="Acyl_CoA_acyltransferase"/>
</dbReference>
<dbReference type="Gene3D" id="3.40.630.30">
    <property type="match status" value="1"/>
</dbReference>
<dbReference type="InterPro" id="IPR050644">
    <property type="entry name" value="PG_Glycine_Bridge_Synth"/>
</dbReference>
<reference evidence="1" key="1">
    <citation type="submission" date="2018-06" db="EMBL/GenBank/DDBJ databases">
        <authorList>
            <person name="Zhirakovskaya E."/>
        </authorList>
    </citation>
    <scope>NUCLEOTIDE SEQUENCE</scope>
</reference>
<dbReference type="EMBL" id="UOFP01000050">
    <property type="protein sequence ID" value="VAW84520.1"/>
    <property type="molecule type" value="Genomic_DNA"/>
</dbReference>
<dbReference type="PANTHER" id="PTHR36174:SF1">
    <property type="entry name" value="LIPID II:GLYCINE GLYCYLTRANSFERASE"/>
    <property type="match status" value="1"/>
</dbReference>
<organism evidence="1">
    <name type="scientific">hydrothermal vent metagenome</name>
    <dbReference type="NCBI Taxonomy" id="652676"/>
    <lineage>
        <taxon>unclassified sequences</taxon>
        <taxon>metagenomes</taxon>
        <taxon>ecological metagenomes</taxon>
    </lineage>
</organism>
<accession>A0A3B0Z6A1</accession>
<dbReference type="AlphaFoldDB" id="A0A3B0Z6A1"/>
<name>A0A3B0Z6A1_9ZZZZ</name>
<evidence type="ECO:0008006" key="2">
    <source>
        <dbReference type="Google" id="ProtNLM"/>
    </source>
</evidence>
<dbReference type="SUPFAM" id="SSF55729">
    <property type="entry name" value="Acyl-CoA N-acyltransferases (Nat)"/>
    <property type="match status" value="1"/>
</dbReference>
<dbReference type="PANTHER" id="PTHR36174">
    <property type="entry name" value="LIPID II:GLYCINE GLYCYLTRANSFERASE"/>
    <property type="match status" value="1"/>
</dbReference>
<proteinExistence type="predicted"/>